<sequence>MTHRRAILAGAAGLAATLGASGPSAATARSPFVRRSGTRFLLDGKPYRFVGANIWYAAWLGAEGPSGNRARLLRELDALAANGVTNLRILAGAEEGPLKNSIRPGFRGKASDWNPALLAGLDWTLAELGKRGMKAVLYLTNFWEWSGGMSSYLWYETGTYIDMGDPAHPWPAFANAASRFYGNAGAVRRYHDWVRAIVGRSNSVTGIAYRDDPAIMAWQLCNEPRPGGDARDAAPKLPGFYAWIRDTARLIKTVAPNHLVSMGSEGLKGTVESADIYRTAHAIPEIDYATAHIWPLNWSWVDARDLAATAAAGEEKVRDYLAQHRALASQLLKPLVIEEFGYPRDGGGYDPEASTRFRDRYYRLVFDAVEDSIRTGGPVQGSNFWAWNGAGRAAHGDHRYRHGDPLLGDPPHEPQGWYGVYDSDAATRALIADHARALATIGEPIAR</sequence>
<proteinExistence type="predicted"/>
<dbReference type="RefSeq" id="WP_145847358.1">
    <property type="nucleotide sequence ID" value="NZ_CP042239.1"/>
</dbReference>
<dbReference type="GO" id="GO:0016985">
    <property type="term" value="F:mannan endo-1,4-beta-mannosidase activity"/>
    <property type="evidence" value="ECO:0007669"/>
    <property type="project" value="TreeGrafter"/>
</dbReference>
<dbReference type="PANTHER" id="PTHR31451:SF40">
    <property type="entry name" value="GLYCOSIDE HYDROLASE FAMILY 5 DOMAIN-CONTAINING PROTEIN"/>
    <property type="match status" value="1"/>
</dbReference>
<dbReference type="Gene3D" id="3.20.20.80">
    <property type="entry name" value="Glycosidases"/>
    <property type="match status" value="1"/>
</dbReference>
<dbReference type="OrthoDB" id="9801493at2"/>
<dbReference type="AlphaFoldDB" id="A0A518RGK8"/>
<dbReference type="PROSITE" id="PS51318">
    <property type="entry name" value="TAT"/>
    <property type="match status" value="1"/>
</dbReference>
<protein>
    <recommendedName>
        <fullName evidence="2">mannan endo-1,4-beta-mannosidase</fullName>
        <ecNumber evidence="2">3.2.1.78</ecNumber>
    </recommendedName>
</protein>
<evidence type="ECO:0000313" key="7">
    <source>
        <dbReference type="EMBL" id="QDX26586.1"/>
    </source>
</evidence>
<dbReference type="EC" id="3.2.1.78" evidence="2"/>
<evidence type="ECO:0000256" key="2">
    <source>
        <dbReference type="ARBA" id="ARBA00012706"/>
    </source>
</evidence>
<organism evidence="7 8">
    <name type="scientific">Sphingomonas suaedae</name>
    <dbReference type="NCBI Taxonomy" id="2599297"/>
    <lineage>
        <taxon>Bacteria</taxon>
        <taxon>Pseudomonadati</taxon>
        <taxon>Pseudomonadota</taxon>
        <taxon>Alphaproteobacteria</taxon>
        <taxon>Sphingomonadales</taxon>
        <taxon>Sphingomonadaceae</taxon>
        <taxon>Sphingomonas</taxon>
    </lineage>
</organism>
<dbReference type="PANTHER" id="PTHR31451">
    <property type="match status" value="1"/>
</dbReference>
<dbReference type="Pfam" id="PF26410">
    <property type="entry name" value="GH5_mannosidase"/>
    <property type="match status" value="1"/>
</dbReference>
<gene>
    <name evidence="7" type="ORF">FPZ54_11515</name>
</gene>
<evidence type="ECO:0000256" key="1">
    <source>
        <dbReference type="ARBA" id="ARBA00001678"/>
    </source>
</evidence>
<evidence type="ECO:0000256" key="3">
    <source>
        <dbReference type="ARBA" id="ARBA00022801"/>
    </source>
</evidence>
<evidence type="ECO:0000259" key="6">
    <source>
        <dbReference type="Pfam" id="PF26410"/>
    </source>
</evidence>
<dbReference type="InterPro" id="IPR001547">
    <property type="entry name" value="Glyco_hydro_5"/>
</dbReference>
<name>A0A518RGK8_9SPHN</name>
<keyword evidence="4" id="KW-0326">Glycosidase</keyword>
<keyword evidence="3" id="KW-0378">Hydrolase</keyword>
<accession>A0A518RGK8</accession>
<feature type="domain" description="Glycoside hydrolase family 5" evidence="6">
    <location>
        <begin position="31"/>
        <end position="441"/>
    </location>
</feature>
<dbReference type="InterPro" id="IPR045053">
    <property type="entry name" value="MAN-like"/>
</dbReference>
<evidence type="ECO:0000313" key="8">
    <source>
        <dbReference type="Proteomes" id="UP000318055"/>
    </source>
</evidence>
<reference evidence="7 8" key="1">
    <citation type="submission" date="2019-07" db="EMBL/GenBank/DDBJ databases">
        <title>Sphingomonas alkalisoli sp. nov., isolated from rhizosphere soil of Suaedae salsa.</title>
        <authorList>
            <person name="Zhang H."/>
            <person name="Xu L."/>
            <person name="Zhang J.-X."/>
            <person name="Sun J.-Q."/>
        </authorList>
    </citation>
    <scope>NUCLEOTIDE SEQUENCE [LARGE SCALE GENOMIC DNA]</scope>
    <source>
        <strain evidence="7 8">XS-10</strain>
    </source>
</reference>
<keyword evidence="8" id="KW-1185">Reference proteome</keyword>
<dbReference type="InterPro" id="IPR017853">
    <property type="entry name" value="GH"/>
</dbReference>
<dbReference type="InterPro" id="IPR006311">
    <property type="entry name" value="TAT_signal"/>
</dbReference>
<comment type="catalytic activity">
    <reaction evidence="1">
        <text>Random hydrolysis of (1-&gt;4)-beta-D-mannosidic linkages in mannans, galactomannans and glucomannans.</text>
        <dbReference type="EC" id="3.2.1.78"/>
    </reaction>
</comment>
<feature type="signal peptide" evidence="5">
    <location>
        <begin position="1"/>
        <end position="25"/>
    </location>
</feature>
<feature type="chain" id="PRO_5021735449" description="mannan endo-1,4-beta-mannosidase" evidence="5">
    <location>
        <begin position="26"/>
        <end position="447"/>
    </location>
</feature>
<evidence type="ECO:0000256" key="4">
    <source>
        <dbReference type="ARBA" id="ARBA00023295"/>
    </source>
</evidence>
<dbReference type="KEGG" id="ssua:FPZ54_11515"/>
<evidence type="ECO:0000256" key="5">
    <source>
        <dbReference type="SAM" id="SignalP"/>
    </source>
</evidence>
<dbReference type="Proteomes" id="UP000318055">
    <property type="component" value="Chromosome"/>
</dbReference>
<keyword evidence="5" id="KW-0732">Signal</keyword>
<dbReference type="SUPFAM" id="SSF51445">
    <property type="entry name" value="(Trans)glycosidases"/>
    <property type="match status" value="1"/>
</dbReference>
<dbReference type="EMBL" id="CP042239">
    <property type="protein sequence ID" value="QDX26586.1"/>
    <property type="molecule type" value="Genomic_DNA"/>
</dbReference>